<dbReference type="EMBL" id="JPEO01000006">
    <property type="protein sequence ID" value="KFZ37384.1"/>
    <property type="molecule type" value="Genomic_DNA"/>
</dbReference>
<dbReference type="GO" id="GO:0008664">
    <property type="term" value="F:RNA 2',3'-cyclic 3'-phosphodiesterase activity"/>
    <property type="evidence" value="ECO:0007669"/>
    <property type="project" value="UniProtKB-EC"/>
</dbReference>
<name>A0A094JH88_9GAMM</name>
<dbReference type="PANTHER" id="PTHR35561">
    <property type="entry name" value="RNA 2',3'-CYCLIC PHOSPHODIESTERASE"/>
    <property type="match status" value="1"/>
</dbReference>
<dbReference type="AlphaFoldDB" id="A0A094JH88"/>
<sequence>MPTNNDAVQRLFLGFSFEQAQVRQLTQLQAELAHADGKPVPSENLHLTLLFLGNVTATNRQRLETQIQQLDLPRFQQPLTRLSFWPKPKILCLTHDEVNRSLLQLQQTISHIAADLLTLQQHSQYRPHITLARKAKLPPDYDAMQVPTLTLAPRELHLYQSVNLGDGVQYPILHSWPLGMSLAN</sequence>
<dbReference type="InterPro" id="IPR004175">
    <property type="entry name" value="RNA_CPDase"/>
</dbReference>
<organism evidence="4 5">
    <name type="scientific">Shewanella mangrovi</name>
    <dbReference type="NCBI Taxonomy" id="1515746"/>
    <lineage>
        <taxon>Bacteria</taxon>
        <taxon>Pseudomonadati</taxon>
        <taxon>Pseudomonadota</taxon>
        <taxon>Gammaproteobacteria</taxon>
        <taxon>Alteromonadales</taxon>
        <taxon>Shewanellaceae</taxon>
        <taxon>Shewanella</taxon>
    </lineage>
</organism>
<dbReference type="SUPFAM" id="SSF55144">
    <property type="entry name" value="LigT-like"/>
    <property type="match status" value="1"/>
</dbReference>
<gene>
    <name evidence="4" type="ORF">HR45_10200</name>
</gene>
<dbReference type="GO" id="GO:0004113">
    <property type="term" value="F:2',3'-cyclic-nucleotide 3'-phosphodiesterase activity"/>
    <property type="evidence" value="ECO:0007669"/>
    <property type="project" value="InterPro"/>
</dbReference>
<dbReference type="InterPro" id="IPR014051">
    <property type="entry name" value="Phosphoesterase_HXTX"/>
</dbReference>
<feature type="active site" description="Proton donor" evidence="2">
    <location>
        <position position="46"/>
    </location>
</feature>
<evidence type="ECO:0000259" key="3">
    <source>
        <dbReference type="Pfam" id="PF02834"/>
    </source>
</evidence>
<dbReference type="eggNOG" id="COG1514">
    <property type="taxonomic scope" value="Bacteria"/>
</dbReference>
<keyword evidence="1 2" id="KW-0378">Hydrolase</keyword>
<proteinExistence type="inferred from homology"/>
<evidence type="ECO:0000256" key="1">
    <source>
        <dbReference type="ARBA" id="ARBA00022801"/>
    </source>
</evidence>
<comment type="caution">
    <text evidence="4">The sequence shown here is derived from an EMBL/GenBank/DDBJ whole genome shotgun (WGS) entry which is preliminary data.</text>
</comment>
<evidence type="ECO:0000313" key="4">
    <source>
        <dbReference type="EMBL" id="KFZ37384.1"/>
    </source>
</evidence>
<feature type="active site" description="Proton acceptor" evidence="2">
    <location>
        <position position="128"/>
    </location>
</feature>
<feature type="domain" description="Phosphoesterase HXTX" evidence="3">
    <location>
        <begin position="22"/>
        <end position="88"/>
    </location>
</feature>
<evidence type="ECO:0000313" key="5">
    <source>
        <dbReference type="Proteomes" id="UP000029264"/>
    </source>
</evidence>
<reference evidence="4 5" key="1">
    <citation type="submission" date="2014-06" db="EMBL/GenBank/DDBJ databases">
        <title>Shewanella sp. YQH10.</title>
        <authorList>
            <person name="Liu Y."/>
            <person name="Zeng R."/>
        </authorList>
    </citation>
    <scope>NUCLEOTIDE SEQUENCE [LARGE SCALE GENOMIC DNA]</scope>
    <source>
        <strain evidence="4 5">YQH10</strain>
    </source>
</reference>
<dbReference type="RefSeq" id="WP_037442502.1">
    <property type="nucleotide sequence ID" value="NZ_JPEO01000006.1"/>
</dbReference>
<dbReference type="Proteomes" id="UP000029264">
    <property type="component" value="Unassembled WGS sequence"/>
</dbReference>
<dbReference type="NCBIfam" id="TIGR02258">
    <property type="entry name" value="2_5_ligase"/>
    <property type="match status" value="1"/>
</dbReference>
<evidence type="ECO:0000256" key="2">
    <source>
        <dbReference type="HAMAP-Rule" id="MF_01940"/>
    </source>
</evidence>
<dbReference type="Gene3D" id="3.90.1140.10">
    <property type="entry name" value="Cyclic phosphodiesterase"/>
    <property type="match status" value="1"/>
</dbReference>
<dbReference type="EC" id="3.1.4.58" evidence="2"/>
<dbReference type="HAMAP" id="MF_01940">
    <property type="entry name" value="RNA_CPDase"/>
    <property type="match status" value="1"/>
</dbReference>
<dbReference type="InterPro" id="IPR009097">
    <property type="entry name" value="Cyclic_Pdiesterase"/>
</dbReference>
<dbReference type="OrthoDB" id="7061261at2"/>
<dbReference type="STRING" id="1515746.HR45_10200"/>
<comment type="catalytic activity">
    <reaction evidence="2">
        <text>a 3'-end 2',3'-cyclophospho-ribonucleotide-RNA + H2O = a 3'-end 2'-phospho-ribonucleotide-RNA + H(+)</text>
        <dbReference type="Rhea" id="RHEA:11828"/>
        <dbReference type="Rhea" id="RHEA-COMP:10464"/>
        <dbReference type="Rhea" id="RHEA-COMP:17353"/>
        <dbReference type="ChEBI" id="CHEBI:15377"/>
        <dbReference type="ChEBI" id="CHEBI:15378"/>
        <dbReference type="ChEBI" id="CHEBI:83064"/>
        <dbReference type="ChEBI" id="CHEBI:173113"/>
        <dbReference type="EC" id="3.1.4.58"/>
    </reaction>
</comment>
<dbReference type="PANTHER" id="PTHR35561:SF1">
    <property type="entry name" value="RNA 2',3'-CYCLIC PHOSPHODIESTERASE"/>
    <property type="match status" value="1"/>
</dbReference>
<dbReference type="Pfam" id="PF02834">
    <property type="entry name" value="LigT_PEase"/>
    <property type="match status" value="1"/>
</dbReference>
<keyword evidence="5" id="KW-1185">Reference proteome</keyword>
<comment type="similarity">
    <text evidence="2">Belongs to the 2H phosphoesterase superfamily. ThpR family.</text>
</comment>
<comment type="function">
    <text evidence="2">Hydrolyzes RNA 2',3'-cyclic phosphodiester to an RNA 2'-phosphomonoester.</text>
</comment>
<feature type="short sequence motif" description="HXTX 1" evidence="2">
    <location>
        <begin position="46"/>
        <end position="49"/>
    </location>
</feature>
<protein>
    <recommendedName>
        <fullName evidence="2">RNA 2',3'-cyclic phosphodiesterase</fullName>
        <shortName evidence="2">RNA 2',3'-CPDase</shortName>
        <ecNumber evidence="2">3.1.4.58</ecNumber>
    </recommendedName>
</protein>
<feature type="short sequence motif" description="HXTX 2" evidence="2">
    <location>
        <begin position="128"/>
        <end position="131"/>
    </location>
</feature>
<accession>A0A094JH88</accession>